<organism evidence="9 10">
    <name type="scientific">Paenalcaligenes hominis</name>
    <dbReference type="NCBI Taxonomy" id="643674"/>
    <lineage>
        <taxon>Bacteria</taxon>
        <taxon>Pseudomonadati</taxon>
        <taxon>Pseudomonadota</taxon>
        <taxon>Betaproteobacteria</taxon>
        <taxon>Burkholderiales</taxon>
        <taxon>Alcaligenaceae</taxon>
        <taxon>Paenalcaligenes</taxon>
    </lineage>
</organism>
<protein>
    <recommendedName>
        <fullName evidence="7">Cytochrome c-type biogenesis protein</fullName>
    </recommendedName>
</protein>
<dbReference type="Pfam" id="PF03918">
    <property type="entry name" value="CcmH"/>
    <property type="match status" value="1"/>
</dbReference>
<evidence type="ECO:0000256" key="1">
    <source>
        <dbReference type="ARBA" id="ARBA00010342"/>
    </source>
</evidence>
<name>A0A1U9JYT4_9BURK</name>
<gene>
    <name evidence="9" type="ORF">PAEH1_04015</name>
</gene>
<dbReference type="AlphaFoldDB" id="A0A1U9JYT4"/>
<dbReference type="OrthoDB" id="9804975at2"/>
<sequence>MNLTRQWLWLIVFVLGVAVWIPAGAVSLPSSDVSLEQRYYQLSKELRCLVCQNESLAESPAGLADDLRQELRHQLRTGKTDAQIKNYLVERYGYFVLYRPPFVAQTWWLWLMPGALFLALGSWLIVQLRRAKKNGSVMASNVSAKAYSEKLKKIQDEFEKGSK</sequence>
<dbReference type="InterPro" id="IPR051263">
    <property type="entry name" value="C-type_cytochrome_biogenesis"/>
</dbReference>
<keyword evidence="7" id="KW-0812">Transmembrane</keyword>
<dbReference type="STRING" id="643674.PAEH1_04015"/>
<keyword evidence="3 7" id="KW-0479">Metal-binding</keyword>
<evidence type="ECO:0000256" key="4">
    <source>
        <dbReference type="ARBA" id="ARBA00022729"/>
    </source>
</evidence>
<proteinExistence type="inferred from homology"/>
<dbReference type="GO" id="GO:0005886">
    <property type="term" value="C:plasma membrane"/>
    <property type="evidence" value="ECO:0007669"/>
    <property type="project" value="TreeGrafter"/>
</dbReference>
<evidence type="ECO:0000256" key="3">
    <source>
        <dbReference type="ARBA" id="ARBA00022723"/>
    </source>
</evidence>
<dbReference type="PANTHER" id="PTHR47870">
    <property type="entry name" value="CYTOCHROME C-TYPE BIOGENESIS PROTEIN CCMH"/>
    <property type="match status" value="1"/>
</dbReference>
<reference evidence="9 10" key="1">
    <citation type="submission" date="2017-01" db="EMBL/GenBank/DDBJ databases">
        <title>Complete Genome Sequence of Paenalcaligenes hominis, Isolated from a paraplegic Patient with neurogenic bladder.</title>
        <authorList>
            <person name="Mukhopadhyay R."/>
            <person name="Joaquin J."/>
            <person name="Hogue R."/>
            <person name="Kilaru A."/>
            <person name="Jospin G."/>
            <person name="Mars K."/>
            <person name="Eisen J.A."/>
            <person name="Chaturvedi V."/>
        </authorList>
    </citation>
    <scope>NUCLEOTIDE SEQUENCE [LARGE SCALE GENOMIC DNA]</scope>
    <source>
        <strain evidence="9 10">15S00501</strain>
    </source>
</reference>
<feature type="transmembrane region" description="Helical" evidence="7">
    <location>
        <begin position="107"/>
        <end position="126"/>
    </location>
</feature>
<dbReference type="InterPro" id="IPR038297">
    <property type="entry name" value="CcmH/CycL/NrfF/Ccl2_sf"/>
</dbReference>
<dbReference type="Proteomes" id="UP000189369">
    <property type="component" value="Chromosome"/>
</dbReference>
<keyword evidence="7" id="KW-1133">Transmembrane helix</keyword>
<dbReference type="FunFam" id="1.10.8.640:FF:000001">
    <property type="entry name" value="Cytochrome c-type biogenesis protein"/>
    <property type="match status" value="1"/>
</dbReference>
<evidence type="ECO:0000259" key="8">
    <source>
        <dbReference type="Pfam" id="PF03918"/>
    </source>
</evidence>
<keyword evidence="7" id="KW-0472">Membrane</keyword>
<keyword evidence="5" id="KW-0201">Cytochrome c-type biogenesis</keyword>
<feature type="domain" description="CcmH/CycL/Ccl2/NrfF N-terminal" evidence="8">
    <location>
        <begin position="27"/>
        <end position="138"/>
    </location>
</feature>
<dbReference type="GO" id="GO:0017004">
    <property type="term" value="P:cytochrome complex assembly"/>
    <property type="evidence" value="ECO:0007669"/>
    <property type="project" value="UniProtKB-KW"/>
</dbReference>
<dbReference type="CDD" id="cd16378">
    <property type="entry name" value="CcmH_N"/>
    <property type="match status" value="1"/>
</dbReference>
<dbReference type="InterPro" id="IPR005616">
    <property type="entry name" value="CcmH/CycL/Ccl2/NrfF_N"/>
</dbReference>
<feature type="transmembrane region" description="Helical" evidence="7">
    <location>
        <begin position="7"/>
        <end position="28"/>
    </location>
</feature>
<dbReference type="GO" id="GO:0046872">
    <property type="term" value="F:metal ion binding"/>
    <property type="evidence" value="ECO:0007669"/>
    <property type="project" value="UniProtKB-KW"/>
</dbReference>
<evidence type="ECO:0000256" key="6">
    <source>
        <dbReference type="ARBA" id="ARBA00023004"/>
    </source>
</evidence>
<comment type="function">
    <text evidence="7">Possible subunit of a heme lyase.</text>
</comment>
<accession>A0A1U9JYT4</accession>
<keyword evidence="2 7" id="KW-0349">Heme</keyword>
<evidence type="ECO:0000313" key="10">
    <source>
        <dbReference type="Proteomes" id="UP000189369"/>
    </source>
</evidence>
<evidence type="ECO:0000256" key="2">
    <source>
        <dbReference type="ARBA" id="ARBA00022617"/>
    </source>
</evidence>
<comment type="similarity">
    <text evidence="1 7">Belongs to the CcmH/CycL/Ccl2/NrfF family.</text>
</comment>
<evidence type="ECO:0000256" key="7">
    <source>
        <dbReference type="RuleBase" id="RU364112"/>
    </source>
</evidence>
<evidence type="ECO:0000256" key="5">
    <source>
        <dbReference type="ARBA" id="ARBA00022748"/>
    </source>
</evidence>
<dbReference type="KEGG" id="phn:PAEH1_04015"/>
<keyword evidence="4 7" id="KW-0732">Signal</keyword>
<dbReference type="Gene3D" id="1.10.8.640">
    <property type="entry name" value="Cytochrome C biogenesis protein"/>
    <property type="match status" value="1"/>
</dbReference>
<keyword evidence="6 7" id="KW-0408">Iron</keyword>
<dbReference type="PANTHER" id="PTHR47870:SF1">
    <property type="entry name" value="CYTOCHROME C-TYPE BIOGENESIS PROTEIN CCMH"/>
    <property type="match status" value="1"/>
</dbReference>
<evidence type="ECO:0000313" key="9">
    <source>
        <dbReference type="EMBL" id="AQS50942.1"/>
    </source>
</evidence>
<dbReference type="EMBL" id="CP019697">
    <property type="protein sequence ID" value="AQS50942.1"/>
    <property type="molecule type" value="Genomic_DNA"/>
</dbReference>